<accession>A0A7W7MQW7</accession>
<protein>
    <submittedName>
        <fullName evidence="2">Pimeloyl-ACP methyl ester carboxylesterase</fullName>
    </submittedName>
</protein>
<dbReference type="Pfam" id="PF00561">
    <property type="entry name" value="Abhydrolase_1"/>
    <property type="match status" value="1"/>
</dbReference>
<evidence type="ECO:0000313" key="2">
    <source>
        <dbReference type="EMBL" id="MBB4763628.1"/>
    </source>
</evidence>
<dbReference type="InterPro" id="IPR050471">
    <property type="entry name" value="AB_hydrolase"/>
</dbReference>
<comment type="caution">
    <text evidence="2">The sequence shown here is derived from an EMBL/GenBank/DDBJ whole genome shotgun (WGS) entry which is preliminary data.</text>
</comment>
<gene>
    <name evidence="2" type="ORF">BJ971_004184</name>
</gene>
<proteinExistence type="predicted"/>
<name>A0A7W7MQW7_9ACTN</name>
<dbReference type="EMBL" id="JACHNH010000001">
    <property type="protein sequence ID" value="MBB4763628.1"/>
    <property type="molecule type" value="Genomic_DNA"/>
</dbReference>
<organism evidence="2 3">
    <name type="scientific">Actinoplanes digitatis</name>
    <dbReference type="NCBI Taxonomy" id="1868"/>
    <lineage>
        <taxon>Bacteria</taxon>
        <taxon>Bacillati</taxon>
        <taxon>Actinomycetota</taxon>
        <taxon>Actinomycetes</taxon>
        <taxon>Micromonosporales</taxon>
        <taxon>Micromonosporaceae</taxon>
        <taxon>Actinoplanes</taxon>
    </lineage>
</organism>
<dbReference type="SUPFAM" id="SSF53474">
    <property type="entry name" value="alpha/beta-Hydrolases"/>
    <property type="match status" value="1"/>
</dbReference>
<sequence length="292" mass="30426">MPDVRSNGIQLRYETLGEHDAPALLLIMGLGAQLIDWPQDFCELLAARGLRVIRFDNRDAGLSSALPQLGVPDVRGILGGDRTTVPYLLADLAADAAGLLDALGVERAHVTGLSLGGMIAQQLTIDHPDRVASLCSIMSTTGDHSVGRPTPEAAALLGMPPAPSREAAIANSIASSRVIGSPGFPATEEELLLRATAKYDRAYNPLGTIRQYAAALASPDRTAALRGVTAPTVVIHGEDDPLIAVSGGRATAQAVPGAELLVIPGMGHDLPRAAWPRIVDAIVGNTERAVAR</sequence>
<dbReference type="PANTHER" id="PTHR43433:SF5">
    <property type="entry name" value="AB HYDROLASE-1 DOMAIN-CONTAINING PROTEIN"/>
    <property type="match status" value="1"/>
</dbReference>
<dbReference type="PANTHER" id="PTHR43433">
    <property type="entry name" value="HYDROLASE, ALPHA/BETA FOLD FAMILY PROTEIN"/>
    <property type="match status" value="1"/>
</dbReference>
<dbReference type="RefSeq" id="WP_184994917.1">
    <property type="nucleotide sequence ID" value="NZ_BOMK01000020.1"/>
</dbReference>
<dbReference type="Gene3D" id="3.40.50.1820">
    <property type="entry name" value="alpha/beta hydrolase"/>
    <property type="match status" value="1"/>
</dbReference>
<dbReference type="Proteomes" id="UP000578112">
    <property type="component" value="Unassembled WGS sequence"/>
</dbReference>
<keyword evidence="3" id="KW-1185">Reference proteome</keyword>
<dbReference type="InterPro" id="IPR029058">
    <property type="entry name" value="AB_hydrolase_fold"/>
</dbReference>
<evidence type="ECO:0000313" key="3">
    <source>
        <dbReference type="Proteomes" id="UP000578112"/>
    </source>
</evidence>
<evidence type="ECO:0000259" key="1">
    <source>
        <dbReference type="Pfam" id="PF00561"/>
    </source>
</evidence>
<dbReference type="GO" id="GO:0004806">
    <property type="term" value="F:triacylglycerol lipase activity"/>
    <property type="evidence" value="ECO:0007669"/>
    <property type="project" value="TreeGrafter"/>
</dbReference>
<dbReference type="GO" id="GO:0046503">
    <property type="term" value="P:glycerolipid catabolic process"/>
    <property type="evidence" value="ECO:0007669"/>
    <property type="project" value="TreeGrafter"/>
</dbReference>
<reference evidence="2 3" key="1">
    <citation type="submission" date="2020-08" db="EMBL/GenBank/DDBJ databases">
        <title>Sequencing the genomes of 1000 actinobacteria strains.</title>
        <authorList>
            <person name="Klenk H.-P."/>
        </authorList>
    </citation>
    <scope>NUCLEOTIDE SEQUENCE [LARGE SCALE GENOMIC DNA]</scope>
    <source>
        <strain evidence="2 3">DSM 43149</strain>
    </source>
</reference>
<dbReference type="AlphaFoldDB" id="A0A7W7MQW7"/>
<dbReference type="InterPro" id="IPR000073">
    <property type="entry name" value="AB_hydrolase_1"/>
</dbReference>
<feature type="domain" description="AB hydrolase-1" evidence="1">
    <location>
        <begin position="22"/>
        <end position="141"/>
    </location>
</feature>